<proteinExistence type="inferred from homology"/>
<organism evidence="5 6">
    <name type="scientific">Asticcacaulis taihuensis</name>
    <dbReference type="NCBI Taxonomy" id="260084"/>
    <lineage>
        <taxon>Bacteria</taxon>
        <taxon>Pseudomonadati</taxon>
        <taxon>Pseudomonadota</taxon>
        <taxon>Alphaproteobacteria</taxon>
        <taxon>Caulobacterales</taxon>
        <taxon>Caulobacteraceae</taxon>
        <taxon>Asticcacaulis</taxon>
    </lineage>
</organism>
<dbReference type="EMBL" id="FMTS01000001">
    <property type="protein sequence ID" value="SCW46194.1"/>
    <property type="molecule type" value="Genomic_DNA"/>
</dbReference>
<evidence type="ECO:0000256" key="1">
    <source>
        <dbReference type="ARBA" id="ARBA00006739"/>
    </source>
</evidence>
<keyword evidence="6" id="KW-1185">Reference proteome</keyword>
<keyword evidence="3" id="KW-0808">Transferase</keyword>
<evidence type="ECO:0000313" key="6">
    <source>
        <dbReference type="Proteomes" id="UP000199150"/>
    </source>
</evidence>
<accession>A0A1G4QNJ2</accession>
<protein>
    <recommendedName>
        <fullName evidence="4">Glycosyltransferase 2-like domain-containing protein</fullName>
    </recommendedName>
</protein>
<name>A0A1G4QNJ2_9CAUL</name>
<dbReference type="SUPFAM" id="SSF53448">
    <property type="entry name" value="Nucleotide-diphospho-sugar transferases"/>
    <property type="match status" value="1"/>
</dbReference>
<evidence type="ECO:0000256" key="3">
    <source>
        <dbReference type="ARBA" id="ARBA00022679"/>
    </source>
</evidence>
<dbReference type="PANTHER" id="PTHR43179:SF12">
    <property type="entry name" value="GALACTOFURANOSYLTRANSFERASE GLFT2"/>
    <property type="match status" value="1"/>
</dbReference>
<keyword evidence="2" id="KW-0328">Glycosyltransferase</keyword>
<evidence type="ECO:0000259" key="4">
    <source>
        <dbReference type="Pfam" id="PF00535"/>
    </source>
</evidence>
<dbReference type="Gene3D" id="3.90.550.10">
    <property type="entry name" value="Spore Coat Polysaccharide Biosynthesis Protein SpsA, Chain A"/>
    <property type="match status" value="1"/>
</dbReference>
<reference evidence="6" key="1">
    <citation type="submission" date="2016-10" db="EMBL/GenBank/DDBJ databases">
        <authorList>
            <person name="Varghese N."/>
            <person name="Submissions S."/>
        </authorList>
    </citation>
    <scope>NUCLEOTIDE SEQUENCE [LARGE SCALE GENOMIC DNA]</scope>
    <source>
        <strain evidence="6">CGMCC 1.3431</strain>
    </source>
</reference>
<dbReference type="GO" id="GO:0016757">
    <property type="term" value="F:glycosyltransferase activity"/>
    <property type="evidence" value="ECO:0007669"/>
    <property type="project" value="UniProtKB-KW"/>
</dbReference>
<dbReference type="InterPro" id="IPR029044">
    <property type="entry name" value="Nucleotide-diphossugar_trans"/>
</dbReference>
<dbReference type="OrthoDB" id="9771846at2"/>
<gene>
    <name evidence="5" type="ORF">SAMN02927928_1397</name>
</gene>
<evidence type="ECO:0000313" key="5">
    <source>
        <dbReference type="EMBL" id="SCW46194.1"/>
    </source>
</evidence>
<dbReference type="Pfam" id="PF00535">
    <property type="entry name" value="Glycos_transf_2"/>
    <property type="match status" value="1"/>
</dbReference>
<sequence length="334" mass="37746">MTALPPSIIEMLKERKLATSEAQYFMQHNEIAPCDDKDGITVIMVVFHTGRVLFDSINRVLNDPCVKQFILIDNGSSEKVEHWLRDLKEEYDHVLLIQGQGNIGFAKGANLGAHIATQPWLVFLNPDALLQPECPRKLVMAANARKKLTPDGPCIVGARLLNPDLTEQRGARRGEVTPFTTLVSLLQLHKYVPAWRKYEIHQEDQPLPEAPVPVPTISGACFAVSRSDFSRLKGFDSNFFLHVEDVDLCWRARDMGGTVLFHPTAEVVHEGHTSRVEPVFVERNKGNGLIYYFNKRAKGKGFWRMAYVRFLAPLIIATSIGRSLFRPRMKADEE</sequence>
<dbReference type="InterPro" id="IPR001173">
    <property type="entry name" value="Glyco_trans_2-like"/>
</dbReference>
<dbReference type="PANTHER" id="PTHR43179">
    <property type="entry name" value="RHAMNOSYLTRANSFERASE WBBL"/>
    <property type="match status" value="1"/>
</dbReference>
<dbReference type="STRING" id="260084.SAMN02927928_1397"/>
<comment type="similarity">
    <text evidence="1">Belongs to the glycosyltransferase 2 family.</text>
</comment>
<dbReference type="AlphaFoldDB" id="A0A1G4QNJ2"/>
<dbReference type="RefSeq" id="WP_090645361.1">
    <property type="nucleotide sequence ID" value="NZ_CBCRYE010000001.1"/>
</dbReference>
<evidence type="ECO:0000256" key="2">
    <source>
        <dbReference type="ARBA" id="ARBA00022676"/>
    </source>
</evidence>
<feature type="domain" description="Glycosyltransferase 2-like" evidence="4">
    <location>
        <begin position="41"/>
        <end position="144"/>
    </location>
</feature>
<dbReference type="Proteomes" id="UP000199150">
    <property type="component" value="Unassembled WGS sequence"/>
</dbReference>